<dbReference type="Gene3D" id="3.40.630.30">
    <property type="match status" value="1"/>
</dbReference>
<dbReference type="PANTHER" id="PTHR43877">
    <property type="entry name" value="AMINOALKYLPHOSPHONATE N-ACETYLTRANSFERASE-RELATED-RELATED"/>
    <property type="match status" value="1"/>
</dbReference>
<dbReference type="CDD" id="cd04301">
    <property type="entry name" value="NAT_SF"/>
    <property type="match status" value="1"/>
</dbReference>
<dbReference type="PROSITE" id="PS51186">
    <property type="entry name" value="GNAT"/>
    <property type="match status" value="1"/>
</dbReference>
<reference evidence="4 5" key="1">
    <citation type="submission" date="2022-12" db="EMBL/GenBank/DDBJ databases">
        <authorList>
            <person name="Muema E."/>
        </authorList>
    </citation>
    <scope>NUCLEOTIDE SEQUENCE [LARGE SCALE GENOMIC DNA]</scope>
    <source>
        <strain evidence="5">1326</strain>
    </source>
</reference>
<evidence type="ECO:0000256" key="1">
    <source>
        <dbReference type="ARBA" id="ARBA00022679"/>
    </source>
</evidence>
<dbReference type="InterPro" id="IPR000182">
    <property type="entry name" value="GNAT_dom"/>
</dbReference>
<evidence type="ECO:0000256" key="2">
    <source>
        <dbReference type="ARBA" id="ARBA00023315"/>
    </source>
</evidence>
<dbReference type="Pfam" id="PF13508">
    <property type="entry name" value="Acetyltransf_7"/>
    <property type="match status" value="1"/>
</dbReference>
<accession>A0ABU8L1H9</accession>
<organism evidence="4 5">
    <name type="scientific">Mesorhizobium salmacidum</name>
    <dbReference type="NCBI Taxonomy" id="3015171"/>
    <lineage>
        <taxon>Bacteria</taxon>
        <taxon>Pseudomonadati</taxon>
        <taxon>Pseudomonadota</taxon>
        <taxon>Alphaproteobacteria</taxon>
        <taxon>Hyphomicrobiales</taxon>
        <taxon>Phyllobacteriaceae</taxon>
        <taxon>Mesorhizobium</taxon>
    </lineage>
</organism>
<evidence type="ECO:0000313" key="4">
    <source>
        <dbReference type="EMBL" id="MEI9411801.1"/>
    </source>
</evidence>
<keyword evidence="2" id="KW-0012">Acyltransferase</keyword>
<gene>
    <name evidence="4" type="ORF">O7A60_23965</name>
</gene>
<dbReference type="SUPFAM" id="SSF55729">
    <property type="entry name" value="Acyl-CoA N-acyltransferases (Nat)"/>
    <property type="match status" value="1"/>
</dbReference>
<name>A0ABU8L1H9_9HYPH</name>
<evidence type="ECO:0000259" key="3">
    <source>
        <dbReference type="PROSITE" id="PS51186"/>
    </source>
</evidence>
<dbReference type="RefSeq" id="WP_337108274.1">
    <property type="nucleotide sequence ID" value="NZ_JAPYKS010000019.1"/>
</dbReference>
<dbReference type="PANTHER" id="PTHR43877:SF2">
    <property type="entry name" value="AMINOALKYLPHOSPHONATE N-ACETYLTRANSFERASE-RELATED"/>
    <property type="match status" value="1"/>
</dbReference>
<dbReference type="EMBL" id="JAPYKS010000019">
    <property type="protein sequence ID" value="MEI9411801.1"/>
    <property type="molecule type" value="Genomic_DNA"/>
</dbReference>
<comment type="caution">
    <text evidence="4">The sequence shown here is derived from an EMBL/GenBank/DDBJ whole genome shotgun (WGS) entry which is preliminary data.</text>
</comment>
<sequence>MIANSSIRFRPAEPTDAAAIRDIVRAAYAKWVPVIGREPLPMRADYDKAIAEHQFELAVAEDRIVGMIETMLEDDHLWIENVCVAPEAQGRGIGRLLLERAETKAREAGRPELRLLTNGAFEANVSLYRKLGYTIDREEPFMNGTTAYMSKRPVGCPPIGA</sequence>
<protein>
    <submittedName>
        <fullName evidence="4">GNAT family N-acetyltransferase</fullName>
    </submittedName>
</protein>
<keyword evidence="1" id="KW-0808">Transferase</keyword>
<keyword evidence="5" id="KW-1185">Reference proteome</keyword>
<evidence type="ECO:0000313" key="5">
    <source>
        <dbReference type="Proteomes" id="UP001387293"/>
    </source>
</evidence>
<dbReference type="InterPro" id="IPR050832">
    <property type="entry name" value="Bact_Acetyltransf"/>
</dbReference>
<proteinExistence type="predicted"/>
<dbReference type="InterPro" id="IPR016181">
    <property type="entry name" value="Acyl_CoA_acyltransferase"/>
</dbReference>
<feature type="domain" description="N-acetyltransferase" evidence="3">
    <location>
        <begin position="7"/>
        <end position="154"/>
    </location>
</feature>
<dbReference type="Proteomes" id="UP001387293">
    <property type="component" value="Unassembled WGS sequence"/>
</dbReference>